<evidence type="ECO:0000313" key="2">
    <source>
        <dbReference type="Proteomes" id="UP000823399"/>
    </source>
</evidence>
<protein>
    <submittedName>
        <fullName evidence="1">Uncharacterized protein</fullName>
    </submittedName>
</protein>
<sequence>MQAAKPATMTTLTMTMTFTREAPVTLSPPSLIQPMKGTTAKTTATITATTTTETTMTMVTTAAPTTTTATTTTMVTTAAPTTMTTTTVTTTTATTTMVTTTTATTMTTATTTAASTRTAQKKSRSLTMTFTRETPATLSPPSLIQPMKGMVMTAETKAGKPGATMTGGARTLDPTVFTREKLLFTISRTRSPTTRQYIRESFRIRKGLREDVLSLIHHIATVSGRSLARTRVDDRVRTQSISLVSWTSIC</sequence>
<dbReference type="Proteomes" id="UP000823399">
    <property type="component" value="Unassembled WGS sequence"/>
</dbReference>
<dbReference type="GeneID" id="64691525"/>
<dbReference type="AlphaFoldDB" id="A0A9P7F1L2"/>
<keyword evidence="2" id="KW-1185">Reference proteome</keyword>
<dbReference type="RefSeq" id="XP_041289369.1">
    <property type="nucleotide sequence ID" value="XM_041429266.1"/>
</dbReference>
<dbReference type="EMBL" id="JABBWM010000056">
    <property type="protein sequence ID" value="KAG2099886.1"/>
    <property type="molecule type" value="Genomic_DNA"/>
</dbReference>
<evidence type="ECO:0000313" key="1">
    <source>
        <dbReference type="EMBL" id="KAG2099886.1"/>
    </source>
</evidence>
<proteinExistence type="predicted"/>
<comment type="caution">
    <text evidence="1">The sequence shown here is derived from an EMBL/GenBank/DDBJ whole genome shotgun (WGS) entry which is preliminary data.</text>
</comment>
<accession>A0A9P7F1L2</accession>
<organism evidence="1 2">
    <name type="scientific">Suillus discolor</name>
    <dbReference type="NCBI Taxonomy" id="1912936"/>
    <lineage>
        <taxon>Eukaryota</taxon>
        <taxon>Fungi</taxon>
        <taxon>Dikarya</taxon>
        <taxon>Basidiomycota</taxon>
        <taxon>Agaricomycotina</taxon>
        <taxon>Agaricomycetes</taxon>
        <taxon>Agaricomycetidae</taxon>
        <taxon>Boletales</taxon>
        <taxon>Suillineae</taxon>
        <taxon>Suillaceae</taxon>
        <taxon>Suillus</taxon>
    </lineage>
</organism>
<name>A0A9P7F1L2_9AGAM</name>
<gene>
    <name evidence="1" type="ORF">F5147DRAFT_333351</name>
</gene>
<reference evidence="1" key="1">
    <citation type="journal article" date="2020" name="New Phytol.">
        <title>Comparative genomics reveals dynamic genome evolution in host specialist ectomycorrhizal fungi.</title>
        <authorList>
            <person name="Lofgren L.A."/>
            <person name="Nguyen N.H."/>
            <person name="Vilgalys R."/>
            <person name="Ruytinx J."/>
            <person name="Liao H.L."/>
            <person name="Branco S."/>
            <person name="Kuo A."/>
            <person name="LaButti K."/>
            <person name="Lipzen A."/>
            <person name="Andreopoulos W."/>
            <person name="Pangilinan J."/>
            <person name="Riley R."/>
            <person name="Hundley H."/>
            <person name="Na H."/>
            <person name="Barry K."/>
            <person name="Grigoriev I.V."/>
            <person name="Stajich J.E."/>
            <person name="Kennedy P.G."/>
        </authorList>
    </citation>
    <scope>NUCLEOTIDE SEQUENCE</scope>
    <source>
        <strain evidence="1">FC423</strain>
    </source>
</reference>